<evidence type="ECO:0000256" key="1">
    <source>
        <dbReference type="ARBA" id="ARBA00004761"/>
    </source>
</evidence>
<dbReference type="FunFam" id="3.40.50.300:FF:000522">
    <property type="entry name" value="Gluconokinase"/>
    <property type="match status" value="1"/>
</dbReference>
<comment type="catalytic activity">
    <reaction evidence="9 10">
        <text>D-gluconate + ATP = 6-phospho-D-gluconate + ADP + H(+)</text>
        <dbReference type="Rhea" id="RHEA:19433"/>
        <dbReference type="ChEBI" id="CHEBI:15378"/>
        <dbReference type="ChEBI" id="CHEBI:18391"/>
        <dbReference type="ChEBI" id="CHEBI:30616"/>
        <dbReference type="ChEBI" id="CHEBI:58759"/>
        <dbReference type="ChEBI" id="CHEBI:456216"/>
        <dbReference type="EC" id="2.7.1.12"/>
    </reaction>
</comment>
<evidence type="ECO:0000256" key="9">
    <source>
        <dbReference type="ARBA" id="ARBA00048090"/>
    </source>
</evidence>
<dbReference type="Gene3D" id="3.40.50.300">
    <property type="entry name" value="P-loop containing nucleotide triphosphate hydrolases"/>
    <property type="match status" value="1"/>
</dbReference>
<comment type="similarity">
    <text evidence="2 10">Belongs to the gluconokinase GntK/GntV family.</text>
</comment>
<organism evidence="11 12">
    <name type="scientific">Acetobacter garciniae</name>
    <dbReference type="NCBI Taxonomy" id="2817435"/>
    <lineage>
        <taxon>Bacteria</taxon>
        <taxon>Pseudomonadati</taxon>
        <taxon>Pseudomonadota</taxon>
        <taxon>Alphaproteobacteria</taxon>
        <taxon>Acetobacterales</taxon>
        <taxon>Acetobacteraceae</taxon>
        <taxon>Acetobacter</taxon>
    </lineage>
</organism>
<sequence length="188" mass="20594">MSTPPHAPQPAARGIAPRLIVIMGVCGSGKSTVAEGLHNELGWPWQDADVLHSPQNRAKMAAGVPLVDQDRQDWLNQCHAWLEHCAAQGNGGILACSALKRAYRDKLRRNGLNPLFIYLHADVQVLNTRLEARGGHFMPASLLPSQLETLEPPAPDEDAWSFSTLYQPAETIAQILSKLRDPASRPQD</sequence>
<keyword evidence="7 10" id="KW-0067">ATP-binding</keyword>
<dbReference type="InterPro" id="IPR006001">
    <property type="entry name" value="Therm_gnt_kin"/>
</dbReference>
<evidence type="ECO:0000313" key="12">
    <source>
        <dbReference type="Proteomes" id="UP000664073"/>
    </source>
</evidence>
<dbReference type="PANTHER" id="PTHR43442">
    <property type="entry name" value="GLUCONOKINASE-RELATED"/>
    <property type="match status" value="1"/>
</dbReference>
<evidence type="ECO:0000256" key="5">
    <source>
        <dbReference type="ARBA" id="ARBA00022741"/>
    </source>
</evidence>
<dbReference type="Pfam" id="PF13671">
    <property type="entry name" value="AAA_33"/>
    <property type="match status" value="1"/>
</dbReference>
<evidence type="ECO:0000256" key="4">
    <source>
        <dbReference type="ARBA" id="ARBA00022679"/>
    </source>
</evidence>
<dbReference type="GO" id="GO:0019521">
    <property type="term" value="P:D-gluconate metabolic process"/>
    <property type="evidence" value="ECO:0007669"/>
    <property type="project" value="UniProtKB-KW"/>
</dbReference>
<keyword evidence="5 10" id="KW-0547">Nucleotide-binding</keyword>
<dbReference type="Proteomes" id="UP000664073">
    <property type="component" value="Unassembled WGS sequence"/>
</dbReference>
<gene>
    <name evidence="11" type="ORF">J2D77_08555</name>
</gene>
<dbReference type="GO" id="GO:0005737">
    <property type="term" value="C:cytoplasm"/>
    <property type="evidence" value="ECO:0007669"/>
    <property type="project" value="TreeGrafter"/>
</dbReference>
<evidence type="ECO:0000256" key="8">
    <source>
        <dbReference type="ARBA" id="ARBA00023064"/>
    </source>
</evidence>
<dbReference type="EMBL" id="JAFVMH010000003">
    <property type="protein sequence ID" value="MBO1325197.1"/>
    <property type="molecule type" value="Genomic_DNA"/>
</dbReference>
<dbReference type="GO" id="GO:0005524">
    <property type="term" value="F:ATP binding"/>
    <property type="evidence" value="ECO:0007669"/>
    <property type="project" value="UniProtKB-KW"/>
</dbReference>
<dbReference type="NCBIfam" id="TIGR01313">
    <property type="entry name" value="therm_gnt_kin"/>
    <property type="match status" value="1"/>
</dbReference>
<dbReference type="CDD" id="cd02021">
    <property type="entry name" value="GntK"/>
    <property type="match status" value="1"/>
</dbReference>
<keyword evidence="12" id="KW-1185">Reference proteome</keyword>
<dbReference type="EC" id="2.7.1.12" evidence="3 10"/>
<proteinExistence type="inferred from homology"/>
<dbReference type="AlphaFoldDB" id="A0A939KQD6"/>
<dbReference type="SUPFAM" id="SSF52540">
    <property type="entry name" value="P-loop containing nucleoside triphosphate hydrolases"/>
    <property type="match status" value="1"/>
</dbReference>
<evidence type="ECO:0000256" key="6">
    <source>
        <dbReference type="ARBA" id="ARBA00022777"/>
    </source>
</evidence>
<evidence type="ECO:0000256" key="3">
    <source>
        <dbReference type="ARBA" id="ARBA00012054"/>
    </source>
</evidence>
<dbReference type="GO" id="GO:0046316">
    <property type="term" value="F:gluconokinase activity"/>
    <property type="evidence" value="ECO:0007669"/>
    <property type="project" value="UniProtKB-EC"/>
</dbReference>
<reference evidence="11" key="1">
    <citation type="submission" date="2021-03" db="EMBL/GenBank/DDBJ databases">
        <title>The complete genome sequence of Acetobacter sp. TBRC 12339.</title>
        <authorList>
            <person name="Charoenyingcharoen P."/>
            <person name="Yukphan P."/>
        </authorList>
    </citation>
    <scope>NUCLEOTIDE SEQUENCE</scope>
    <source>
        <strain evidence="11">TBRC 12339</strain>
    </source>
</reference>
<comment type="pathway">
    <text evidence="1">Carbohydrate acid metabolism.</text>
</comment>
<evidence type="ECO:0000256" key="10">
    <source>
        <dbReference type="RuleBase" id="RU363066"/>
    </source>
</evidence>
<protein>
    <recommendedName>
        <fullName evidence="3 10">Gluconokinase</fullName>
        <ecNumber evidence="3 10">2.7.1.12</ecNumber>
    </recommendedName>
</protein>
<dbReference type="RefSeq" id="WP_207845980.1">
    <property type="nucleotide sequence ID" value="NZ_JAFVMH010000003.1"/>
</dbReference>
<accession>A0A939KQD6</accession>
<evidence type="ECO:0000313" key="11">
    <source>
        <dbReference type="EMBL" id="MBO1325197.1"/>
    </source>
</evidence>
<comment type="caution">
    <text evidence="11">The sequence shown here is derived from an EMBL/GenBank/DDBJ whole genome shotgun (WGS) entry which is preliminary data.</text>
</comment>
<dbReference type="PRINTS" id="PR01100">
    <property type="entry name" value="SHIKIMTKNASE"/>
</dbReference>
<evidence type="ECO:0000256" key="7">
    <source>
        <dbReference type="ARBA" id="ARBA00022840"/>
    </source>
</evidence>
<dbReference type="PANTHER" id="PTHR43442:SF3">
    <property type="entry name" value="GLUCONOKINASE-RELATED"/>
    <property type="match status" value="1"/>
</dbReference>
<keyword evidence="6 10" id="KW-0418">Kinase</keyword>
<evidence type="ECO:0000256" key="2">
    <source>
        <dbReference type="ARBA" id="ARBA00008420"/>
    </source>
</evidence>
<dbReference type="InterPro" id="IPR027417">
    <property type="entry name" value="P-loop_NTPase"/>
</dbReference>
<keyword evidence="4 10" id="KW-0808">Transferase</keyword>
<keyword evidence="8" id="KW-0311">Gluconate utilization</keyword>
<name>A0A939KQD6_9PROT</name>